<proteinExistence type="predicted"/>
<accession>A0A0A8ZPE1</accession>
<sequence>MCHPPHHLQCLLRPLNLHVPIDNNIPRYRIPQLHSIEQLARGINATSCASIGRHHGVAGRNVPERHFVEQVSGRWEVAGGGVEMQERVGGVGRRREEEAAAEELRVEGESGGKVELRGRGRGSGGE</sequence>
<reference evidence="2" key="2">
    <citation type="journal article" date="2015" name="Data Brief">
        <title>Shoot transcriptome of the giant reed, Arundo donax.</title>
        <authorList>
            <person name="Barrero R.A."/>
            <person name="Guerrero F.D."/>
            <person name="Moolhuijzen P."/>
            <person name="Goolsby J.A."/>
            <person name="Tidwell J."/>
            <person name="Bellgard S.E."/>
            <person name="Bellgard M.I."/>
        </authorList>
    </citation>
    <scope>NUCLEOTIDE SEQUENCE</scope>
    <source>
        <tissue evidence="2">Shoot tissue taken approximately 20 cm above the soil surface</tissue>
    </source>
</reference>
<dbReference type="AlphaFoldDB" id="A0A0A8ZPE1"/>
<organism evidence="2">
    <name type="scientific">Arundo donax</name>
    <name type="common">Giant reed</name>
    <name type="synonym">Donax arundinaceus</name>
    <dbReference type="NCBI Taxonomy" id="35708"/>
    <lineage>
        <taxon>Eukaryota</taxon>
        <taxon>Viridiplantae</taxon>
        <taxon>Streptophyta</taxon>
        <taxon>Embryophyta</taxon>
        <taxon>Tracheophyta</taxon>
        <taxon>Spermatophyta</taxon>
        <taxon>Magnoliopsida</taxon>
        <taxon>Liliopsida</taxon>
        <taxon>Poales</taxon>
        <taxon>Poaceae</taxon>
        <taxon>PACMAD clade</taxon>
        <taxon>Arundinoideae</taxon>
        <taxon>Arundineae</taxon>
        <taxon>Arundo</taxon>
    </lineage>
</organism>
<feature type="region of interest" description="Disordered" evidence="1">
    <location>
        <begin position="88"/>
        <end position="126"/>
    </location>
</feature>
<protein>
    <submittedName>
        <fullName evidence="2">Uncharacterized protein</fullName>
    </submittedName>
</protein>
<dbReference type="EMBL" id="GBRH01257249">
    <property type="protein sequence ID" value="JAD40646.1"/>
    <property type="molecule type" value="Transcribed_RNA"/>
</dbReference>
<evidence type="ECO:0000313" key="2">
    <source>
        <dbReference type="EMBL" id="JAD40646.1"/>
    </source>
</evidence>
<feature type="compositionally biased region" description="Basic and acidic residues" evidence="1">
    <location>
        <begin position="93"/>
        <end position="118"/>
    </location>
</feature>
<name>A0A0A8ZPE1_ARUDO</name>
<evidence type="ECO:0000256" key="1">
    <source>
        <dbReference type="SAM" id="MobiDB-lite"/>
    </source>
</evidence>
<reference evidence="2" key="1">
    <citation type="submission" date="2014-09" db="EMBL/GenBank/DDBJ databases">
        <authorList>
            <person name="Magalhaes I.L.F."/>
            <person name="Oliveira U."/>
            <person name="Santos F.R."/>
            <person name="Vidigal T.H.D.A."/>
            <person name="Brescovit A.D."/>
            <person name="Santos A.J."/>
        </authorList>
    </citation>
    <scope>NUCLEOTIDE SEQUENCE</scope>
    <source>
        <tissue evidence="2">Shoot tissue taken approximately 20 cm above the soil surface</tissue>
    </source>
</reference>